<reference evidence="2 3" key="1">
    <citation type="submission" date="2016-01" db="EMBL/GenBank/DDBJ databases">
        <title>Characterization of the Clostridium difficile lineages that are prevalent in Hong Kong and China.</title>
        <authorList>
            <person name="Kwok J.S.-L."/>
            <person name="Lam W.-Y."/>
            <person name="Ip M."/>
            <person name="Chan T.-F."/>
            <person name="Hawkey P.M."/>
            <person name="Tsui S.K.-W."/>
        </authorList>
    </citation>
    <scope>NUCLEOTIDE SEQUENCE [LARGE SCALE GENOMIC DNA]</scope>
    <source>
        <strain evidence="2 3">300064</strain>
    </source>
</reference>
<dbReference type="Gene3D" id="3.30.70.20">
    <property type="match status" value="1"/>
</dbReference>
<dbReference type="InterPro" id="IPR004108">
    <property type="entry name" value="Fe_hydrogenase_lsu_C"/>
</dbReference>
<dbReference type="InterPro" id="IPR009016">
    <property type="entry name" value="Fe_hydrogenase"/>
</dbReference>
<evidence type="ECO:0000313" key="3">
    <source>
        <dbReference type="Proteomes" id="UP000238081"/>
    </source>
</evidence>
<evidence type="ECO:0000259" key="1">
    <source>
        <dbReference type="PROSITE" id="PS51379"/>
    </source>
</evidence>
<dbReference type="SUPFAM" id="SSF53920">
    <property type="entry name" value="Fe-only hydrogenase"/>
    <property type="match status" value="1"/>
</dbReference>
<name>A0A2S7F7I3_CLOBU</name>
<organism evidence="2 3">
    <name type="scientific">Clostridium butyricum</name>
    <dbReference type="NCBI Taxonomy" id="1492"/>
    <lineage>
        <taxon>Bacteria</taxon>
        <taxon>Bacillati</taxon>
        <taxon>Bacillota</taxon>
        <taxon>Clostridia</taxon>
        <taxon>Eubacteriales</taxon>
        <taxon>Clostridiaceae</taxon>
        <taxon>Clostridium</taxon>
    </lineage>
</organism>
<dbReference type="Gene3D" id="3.40.950.10">
    <property type="entry name" value="Fe-only Hydrogenase (Larger Subunit), Chain L, domain 3"/>
    <property type="match status" value="1"/>
</dbReference>
<dbReference type="InterPro" id="IPR017896">
    <property type="entry name" value="4Fe4S_Fe-S-bd"/>
</dbReference>
<sequence>MNSKYTDLFHELIQAYYDGNFDETLSRIMVCHESSPQETFKIITSLCGVNIEFDNNYVYNLKKAITMYSVNKRIVEKLECSGVNCIKSKDDKFTCEAACPFNAIKYDTTNKTTYINKDICINCGICVDSCKGGRILDKVEFIPVMNLIKENKTVIAAVAPAINGQFGDNVTMDMLREAFIKIGFSDMIEVAFAADILSIKEACEFDKHVNKDGDLMITSCCCPMWVGMLKKVYTSLVKDLSPSISPMIAAGRIIKKINPDAKVVFIGPCIAKKAEAKENDLKDVIDFVLTFAELDEIFKALKIDLSSLNGIPSKDYTSRGGRMYARSGGVSTAVSDIIEELYPDKFKSFKSSTASGVKECKEILEKALNKELDSNFIEGMGCKGGCVGGPKTLIPLEKGKQQVDNFAFDSPIKVPLHSETLDNILKEIGINSIDDFKDKQKMSLFERDFNSNNVKK</sequence>
<dbReference type="PROSITE" id="PS51379">
    <property type="entry name" value="4FE4S_FER_2"/>
    <property type="match status" value="1"/>
</dbReference>
<proteinExistence type="predicted"/>
<dbReference type="Proteomes" id="UP000238081">
    <property type="component" value="Unassembled WGS sequence"/>
</dbReference>
<dbReference type="SUPFAM" id="SSF54862">
    <property type="entry name" value="4Fe-4S ferredoxins"/>
    <property type="match status" value="1"/>
</dbReference>
<evidence type="ECO:0000313" key="2">
    <source>
        <dbReference type="EMBL" id="PPV13017.1"/>
    </source>
</evidence>
<gene>
    <name evidence="2" type="ORF">AWN73_04465</name>
</gene>
<protein>
    <submittedName>
        <fullName evidence="2">Iron hydrogenase</fullName>
    </submittedName>
</protein>
<dbReference type="Pfam" id="PF02906">
    <property type="entry name" value="Fe_hyd_lg_C"/>
    <property type="match status" value="1"/>
</dbReference>
<comment type="caution">
    <text evidence="2">The sequence shown here is derived from an EMBL/GenBank/DDBJ whole genome shotgun (WGS) entry which is preliminary data.</text>
</comment>
<dbReference type="RefSeq" id="WP_043662547.1">
    <property type="nucleotide sequence ID" value="NZ_JAIOKK010000001.1"/>
</dbReference>
<dbReference type="InterPro" id="IPR050340">
    <property type="entry name" value="Cytosolic_Fe-S_CAF"/>
</dbReference>
<dbReference type="AlphaFoldDB" id="A0A2S7F7I3"/>
<dbReference type="PANTHER" id="PTHR11615">
    <property type="entry name" value="NITRATE, FORMATE, IRON DEHYDROGENASE"/>
    <property type="match status" value="1"/>
</dbReference>
<accession>A0A2S7F7I3</accession>
<dbReference type="EMBL" id="LRDH01000129">
    <property type="protein sequence ID" value="PPV13017.1"/>
    <property type="molecule type" value="Genomic_DNA"/>
</dbReference>
<feature type="domain" description="4Fe-4S ferredoxin-type" evidence="1">
    <location>
        <begin position="111"/>
        <end position="141"/>
    </location>
</feature>